<gene>
    <name evidence="1" type="ORF">HW450_07215</name>
</gene>
<keyword evidence="2" id="KW-1185">Reference proteome</keyword>
<dbReference type="RefSeq" id="WP_182384981.1">
    <property type="nucleotide sequence ID" value="NZ_CP059833.1"/>
</dbReference>
<dbReference type="InterPro" id="IPR019660">
    <property type="entry name" value="Put_sensory_transdc_reg_YbjN"/>
</dbReference>
<evidence type="ECO:0000313" key="1">
    <source>
        <dbReference type="EMBL" id="QMV84171.1"/>
    </source>
</evidence>
<protein>
    <submittedName>
        <fullName evidence="1">YbjN domain-containing protein</fullName>
    </submittedName>
</protein>
<accession>A0A7G5FC30</accession>
<name>A0A7G5FC30_9CORY</name>
<proteinExistence type="predicted"/>
<dbReference type="Pfam" id="PF10722">
    <property type="entry name" value="YbjN"/>
    <property type="match status" value="1"/>
</dbReference>
<sequence>MEFDRILSDNDVAPVTMTRLMGAMTDLGIRYRVDEEDDNEMWASWPGYIVHVIWDGPFEPTLLFKARLWGDMHIRQLPELMSWIAAYNSECHQPTLSFFKRDERLTVHVGAFVSLKGGMSDAQLRENIDTMFSGINRAARAVAIEFPELTHTEPGFLANFDADELDLTLPVTNGRIEKTLEILEAEDIFEHPSGDVTFRSNDVYHCCRILDGGTWLQVATTIGETTHLNGLLLDLANELNIEEQSSRFCVLPDGDGHQLRCESNTFISIGMTAAQLGEALRDAVWGHNHLHWRCLQRLQAMEKTASN</sequence>
<dbReference type="EMBL" id="CP059833">
    <property type="protein sequence ID" value="QMV84171.1"/>
    <property type="molecule type" value="Genomic_DNA"/>
</dbReference>
<dbReference type="Proteomes" id="UP000515570">
    <property type="component" value="Chromosome"/>
</dbReference>
<reference evidence="1 2" key="1">
    <citation type="submission" date="2020-07" db="EMBL/GenBank/DDBJ databases">
        <title>non toxigenic Corynebacterium sp. nov from a clinical source.</title>
        <authorList>
            <person name="Bernier A.-M."/>
            <person name="Bernard K."/>
        </authorList>
    </citation>
    <scope>NUCLEOTIDE SEQUENCE [LARGE SCALE GENOMIC DNA]</scope>
    <source>
        <strain evidence="2">NML 93-0612</strain>
    </source>
</reference>
<dbReference type="AlphaFoldDB" id="A0A7G5FC30"/>
<organism evidence="1 2">
    <name type="scientific">Corynebacterium hindlerae</name>
    <dbReference type="NCBI Taxonomy" id="699041"/>
    <lineage>
        <taxon>Bacteria</taxon>
        <taxon>Bacillati</taxon>
        <taxon>Actinomycetota</taxon>
        <taxon>Actinomycetes</taxon>
        <taxon>Mycobacteriales</taxon>
        <taxon>Corynebacteriaceae</taxon>
        <taxon>Corynebacterium</taxon>
    </lineage>
</organism>
<evidence type="ECO:0000313" key="2">
    <source>
        <dbReference type="Proteomes" id="UP000515570"/>
    </source>
</evidence>